<dbReference type="CDD" id="cd00293">
    <property type="entry name" value="USP-like"/>
    <property type="match status" value="2"/>
</dbReference>
<dbReference type="Pfam" id="PF00582">
    <property type="entry name" value="Usp"/>
    <property type="match status" value="2"/>
</dbReference>
<dbReference type="Proteomes" id="UP000054854">
    <property type="component" value="Unassembled WGS sequence"/>
</dbReference>
<feature type="domain" description="UspA" evidence="2">
    <location>
        <begin position="149"/>
        <end position="289"/>
    </location>
</feature>
<gene>
    <name evidence="3" type="ORF">Lcin_2097</name>
    <name evidence="4" type="ORF">NCTC12438_02112</name>
</gene>
<keyword evidence="5" id="KW-1185">Reference proteome</keyword>
<dbReference type="EMBL" id="UGNX01000001">
    <property type="protein sequence ID" value="STX35496.1"/>
    <property type="molecule type" value="Genomic_DNA"/>
</dbReference>
<dbReference type="RefSeq" id="WP_058465257.1">
    <property type="nucleotide sequence ID" value="NZ_CAAAHQ010000005.1"/>
</dbReference>
<dbReference type="InterPro" id="IPR014729">
    <property type="entry name" value="Rossmann-like_a/b/a_fold"/>
</dbReference>
<evidence type="ECO:0000256" key="1">
    <source>
        <dbReference type="ARBA" id="ARBA00008791"/>
    </source>
</evidence>
<evidence type="ECO:0000313" key="6">
    <source>
        <dbReference type="Proteomes" id="UP000255316"/>
    </source>
</evidence>
<feature type="domain" description="UspA" evidence="2">
    <location>
        <begin position="7"/>
        <end position="142"/>
    </location>
</feature>
<evidence type="ECO:0000313" key="5">
    <source>
        <dbReference type="Proteomes" id="UP000054854"/>
    </source>
</evidence>
<dbReference type="EMBL" id="LNXX01000042">
    <property type="protein sequence ID" value="KTC83410.1"/>
    <property type="molecule type" value="Genomic_DNA"/>
</dbReference>
<evidence type="ECO:0000259" key="2">
    <source>
        <dbReference type="Pfam" id="PF00582"/>
    </source>
</evidence>
<dbReference type="InterPro" id="IPR006016">
    <property type="entry name" value="UspA"/>
</dbReference>
<name>A0A378IK90_9GAMM</name>
<dbReference type="PRINTS" id="PR01438">
    <property type="entry name" value="UNVRSLSTRESS"/>
</dbReference>
<protein>
    <submittedName>
        <fullName evidence="3 4">Universal stress protein family</fullName>
    </submittedName>
</protein>
<reference evidence="3 5" key="1">
    <citation type="submission" date="2015-11" db="EMBL/GenBank/DDBJ databases">
        <title>Genomic analysis of 38 Legionella species identifies large and diverse effector repertoires.</title>
        <authorList>
            <person name="Burstein D."/>
            <person name="Amaro F."/>
            <person name="Zusman T."/>
            <person name="Lifshitz Z."/>
            <person name="Cohen O."/>
            <person name="Gilbert J.A."/>
            <person name="Pupko T."/>
            <person name="Shuman H.A."/>
            <person name="Segal G."/>
        </authorList>
    </citation>
    <scope>NUCLEOTIDE SEQUENCE [LARGE SCALE GENOMIC DNA]</scope>
    <source>
        <strain evidence="3 5">CDC#72-OH-14</strain>
    </source>
</reference>
<evidence type="ECO:0000313" key="4">
    <source>
        <dbReference type="EMBL" id="STX35496.1"/>
    </source>
</evidence>
<dbReference type="Gene3D" id="3.40.50.620">
    <property type="entry name" value="HUPs"/>
    <property type="match status" value="2"/>
</dbReference>
<dbReference type="PANTHER" id="PTHR46268:SF6">
    <property type="entry name" value="UNIVERSAL STRESS PROTEIN UP12"/>
    <property type="match status" value="1"/>
</dbReference>
<dbReference type="PANTHER" id="PTHR46268">
    <property type="entry name" value="STRESS RESPONSE PROTEIN NHAX"/>
    <property type="match status" value="1"/>
</dbReference>
<sequence>MPLKHPVIATDFSKYAEYALQRAISLAERHHISLHFVHVLPQPSVSFGPYSTREQQNDIRSLEKDTLDKLSSLIKKYSTNISVDLSVLAGRAADEIIQYTEQNQGNLIILGAHGQYYIDEHVLGTTSSDILGEGNTPVLLIKTEPSFSYSRILIATDFSKPSKKAIEFTFQCFPEARFQLLHVVDIFNSQQLNGDAVGTLKSKIDHDESKNIMAQLDHFLKECHVKQDQFEKKIMGGYLADTINLQSKNWKADLLAFGTQGHSKLHYLLMGSVAKRLLQLSNVDMLAVPPPA</sequence>
<accession>A0A378IK90</accession>
<proteinExistence type="inferred from homology"/>
<reference evidence="4 6" key="2">
    <citation type="submission" date="2018-06" db="EMBL/GenBank/DDBJ databases">
        <authorList>
            <consortium name="Pathogen Informatics"/>
            <person name="Doyle S."/>
        </authorList>
    </citation>
    <scope>NUCLEOTIDE SEQUENCE [LARGE SCALE GENOMIC DNA]</scope>
    <source>
        <strain evidence="4 6">NCTC12438</strain>
    </source>
</reference>
<dbReference type="InterPro" id="IPR006015">
    <property type="entry name" value="Universal_stress_UspA"/>
</dbReference>
<dbReference type="STRING" id="28085.Lcin_2097"/>
<evidence type="ECO:0000313" key="3">
    <source>
        <dbReference type="EMBL" id="KTC83410.1"/>
    </source>
</evidence>
<comment type="similarity">
    <text evidence="1">Belongs to the universal stress protein A family.</text>
</comment>
<organism evidence="4 6">
    <name type="scientific">Legionella cincinnatiensis</name>
    <dbReference type="NCBI Taxonomy" id="28085"/>
    <lineage>
        <taxon>Bacteria</taxon>
        <taxon>Pseudomonadati</taxon>
        <taxon>Pseudomonadota</taxon>
        <taxon>Gammaproteobacteria</taxon>
        <taxon>Legionellales</taxon>
        <taxon>Legionellaceae</taxon>
        <taxon>Legionella</taxon>
    </lineage>
</organism>
<dbReference type="OrthoDB" id="9792500at2"/>
<dbReference type="AlphaFoldDB" id="A0A378IK90"/>
<dbReference type="Proteomes" id="UP000255316">
    <property type="component" value="Unassembled WGS sequence"/>
</dbReference>
<dbReference type="SUPFAM" id="SSF52402">
    <property type="entry name" value="Adenine nucleotide alpha hydrolases-like"/>
    <property type="match status" value="2"/>
</dbReference>